<dbReference type="GeneID" id="37068040"/>
<dbReference type="PANTHER" id="PTHR43591">
    <property type="entry name" value="METHYLTRANSFERASE"/>
    <property type="match status" value="1"/>
</dbReference>
<sequence length="373" mass="41852">MAESSPSPSSPTGLNAAATSDPPPATESSHSNPQDVSQVAAPLAIEHEGDHSDSDGAERDDEFSDYAEDFASDTTSINSEITSYRFENGRRYHSYKEGAYWGPNDEKQNEQMDVAHHVFTLLLDGKLLLAPIEDNIQRALDVGTGTGIWAMDFADEYPSAQVIGTDLSPIQPGFLPPNLTFEIDDATDEWAFPENHFDLIHVRALYGAVDDWIAFYRKVLRHLRPGGWFDQLEMSIQFQSDDGTVTEDHILAIWSKTFIEAGEKFGKTFRIADLAKGYMQEAGFQNVTEQRFKLPIGQWSRDKRLKKLGMWNLIHCEQGIEGWAMALLTRVMGWSYVEVQVFLAQMRKGLRDPNTHAYFNVVGVYGQNPTGAY</sequence>
<evidence type="ECO:0000313" key="2">
    <source>
        <dbReference type="EMBL" id="PWY86893.1"/>
    </source>
</evidence>
<dbReference type="Pfam" id="PF13489">
    <property type="entry name" value="Methyltransf_23"/>
    <property type="match status" value="1"/>
</dbReference>
<reference evidence="2 3" key="1">
    <citation type="submission" date="2016-12" db="EMBL/GenBank/DDBJ databases">
        <title>The genomes of Aspergillus section Nigri reveals drivers in fungal speciation.</title>
        <authorList>
            <consortium name="DOE Joint Genome Institute"/>
            <person name="Vesth T.C."/>
            <person name="Nybo J."/>
            <person name="Theobald S."/>
            <person name="Brandl J."/>
            <person name="Frisvad J.C."/>
            <person name="Nielsen K.F."/>
            <person name="Lyhne E.K."/>
            <person name="Kogle M.E."/>
            <person name="Kuo A."/>
            <person name="Riley R."/>
            <person name="Clum A."/>
            <person name="Nolan M."/>
            <person name="Lipzen A."/>
            <person name="Salamov A."/>
            <person name="Henrissat B."/>
            <person name="Wiebenga A."/>
            <person name="De Vries R.P."/>
            <person name="Grigoriev I.V."/>
            <person name="Mortensen U.H."/>
            <person name="Andersen M.R."/>
            <person name="Baker S.E."/>
        </authorList>
    </citation>
    <scope>NUCLEOTIDE SEQUENCE [LARGE SCALE GENOMIC DNA]</scope>
    <source>
        <strain evidence="2 3">CBS 117.55</strain>
    </source>
</reference>
<keyword evidence="2" id="KW-0489">Methyltransferase</keyword>
<organism evidence="2 3">
    <name type="scientific">Aspergillus heteromorphus CBS 117.55</name>
    <dbReference type="NCBI Taxonomy" id="1448321"/>
    <lineage>
        <taxon>Eukaryota</taxon>
        <taxon>Fungi</taxon>
        <taxon>Dikarya</taxon>
        <taxon>Ascomycota</taxon>
        <taxon>Pezizomycotina</taxon>
        <taxon>Eurotiomycetes</taxon>
        <taxon>Eurotiomycetidae</taxon>
        <taxon>Eurotiales</taxon>
        <taxon>Aspergillaceae</taxon>
        <taxon>Aspergillus</taxon>
        <taxon>Aspergillus subgen. Circumdati</taxon>
    </lineage>
</organism>
<dbReference type="VEuPathDB" id="FungiDB:BO70DRAFT_386170"/>
<dbReference type="AlphaFoldDB" id="A0A317WKJ4"/>
<dbReference type="GO" id="GO:0008168">
    <property type="term" value="F:methyltransferase activity"/>
    <property type="evidence" value="ECO:0007669"/>
    <property type="project" value="UniProtKB-KW"/>
</dbReference>
<evidence type="ECO:0000313" key="3">
    <source>
        <dbReference type="Proteomes" id="UP000247233"/>
    </source>
</evidence>
<feature type="compositionally biased region" description="Basic and acidic residues" evidence="1">
    <location>
        <begin position="45"/>
        <end position="57"/>
    </location>
</feature>
<feature type="compositionally biased region" description="Polar residues" evidence="1">
    <location>
        <begin position="26"/>
        <end position="37"/>
    </location>
</feature>
<accession>A0A317WKJ4</accession>
<evidence type="ECO:0000256" key="1">
    <source>
        <dbReference type="SAM" id="MobiDB-lite"/>
    </source>
</evidence>
<dbReference type="Proteomes" id="UP000247233">
    <property type="component" value="Unassembled WGS sequence"/>
</dbReference>
<protein>
    <submittedName>
        <fullName evidence="2">Methyltransferase family protein</fullName>
    </submittedName>
</protein>
<dbReference type="SUPFAM" id="SSF53335">
    <property type="entry name" value="S-adenosyl-L-methionine-dependent methyltransferases"/>
    <property type="match status" value="1"/>
</dbReference>
<dbReference type="OrthoDB" id="2013972at2759"/>
<feature type="region of interest" description="Disordered" evidence="1">
    <location>
        <begin position="1"/>
        <end position="60"/>
    </location>
</feature>
<dbReference type="Gene3D" id="3.40.50.150">
    <property type="entry name" value="Vaccinia Virus protein VP39"/>
    <property type="match status" value="1"/>
</dbReference>
<dbReference type="InterPro" id="IPR029063">
    <property type="entry name" value="SAM-dependent_MTases_sf"/>
</dbReference>
<dbReference type="RefSeq" id="XP_025401125.1">
    <property type="nucleotide sequence ID" value="XM_025545803.1"/>
</dbReference>
<name>A0A317WKJ4_9EURO</name>
<keyword evidence="2" id="KW-0808">Transferase</keyword>
<proteinExistence type="predicted"/>
<feature type="compositionally biased region" description="Polar residues" evidence="1">
    <location>
        <begin position="1"/>
        <end position="13"/>
    </location>
</feature>
<dbReference type="PANTHER" id="PTHR43591:SF10">
    <property type="entry name" value="ABC TRANSMEMBRANE TYPE-1 DOMAIN-CONTAINING PROTEIN-RELATED"/>
    <property type="match status" value="1"/>
</dbReference>
<gene>
    <name evidence="2" type="ORF">BO70DRAFT_386170</name>
</gene>
<dbReference type="CDD" id="cd02440">
    <property type="entry name" value="AdoMet_MTases"/>
    <property type="match status" value="1"/>
</dbReference>
<keyword evidence="3" id="KW-1185">Reference proteome</keyword>
<comment type="caution">
    <text evidence="2">The sequence shown here is derived from an EMBL/GenBank/DDBJ whole genome shotgun (WGS) entry which is preliminary data.</text>
</comment>
<dbReference type="GO" id="GO:0032259">
    <property type="term" value="P:methylation"/>
    <property type="evidence" value="ECO:0007669"/>
    <property type="project" value="UniProtKB-KW"/>
</dbReference>
<dbReference type="STRING" id="1448321.A0A317WKJ4"/>
<dbReference type="EMBL" id="MSFL01000007">
    <property type="protein sequence ID" value="PWY86893.1"/>
    <property type="molecule type" value="Genomic_DNA"/>
</dbReference>